<dbReference type="RefSeq" id="WP_005185647.1">
    <property type="nucleotide sequence ID" value="NZ_CP045804.1"/>
</dbReference>
<feature type="domain" description="Low molecular weight antigen MTB12-like C-terminal" evidence="4">
    <location>
        <begin position="65"/>
        <end position="173"/>
    </location>
</feature>
<dbReference type="Pfam" id="PF26580">
    <property type="entry name" value="Mtb12_C"/>
    <property type="match status" value="1"/>
</dbReference>
<organism evidence="5">
    <name type="scientific">Gordonia amarae</name>
    <dbReference type="NCBI Taxonomy" id="36821"/>
    <lineage>
        <taxon>Bacteria</taxon>
        <taxon>Bacillati</taxon>
        <taxon>Actinomycetota</taxon>
        <taxon>Actinomycetes</taxon>
        <taxon>Mycobacteriales</taxon>
        <taxon>Gordoniaceae</taxon>
        <taxon>Gordonia</taxon>
    </lineage>
</organism>
<dbReference type="PROSITE" id="PS51257">
    <property type="entry name" value="PROKAR_LIPOPROTEIN"/>
    <property type="match status" value="1"/>
</dbReference>
<evidence type="ECO:0000256" key="3">
    <source>
        <dbReference type="SAM" id="MobiDB-lite"/>
    </source>
</evidence>
<accession>A0A857MJ61</accession>
<sequence>MRIRQSAAAVAIAGAVVLGIGACSDDADDTSTSASTSQAADASAPASGSAPADESGAETPASELTSESAQQILRVAVDAKSSKEDVEKVVDTTIPGTVMMVQAYAKASNAAGYTPDIYTVKSVAVTGDKAEATIAVKSPHAPMPVDVKLNYAKIDGQWKLSSDAVKMLASFGQQYGG</sequence>
<feature type="region of interest" description="Disordered" evidence="3">
    <location>
        <begin position="27"/>
        <end position="68"/>
    </location>
</feature>
<name>A0A857MJ61_9ACTN</name>
<feature type="compositionally biased region" description="Low complexity" evidence="3">
    <location>
        <begin position="27"/>
        <end position="58"/>
    </location>
</feature>
<proteinExistence type="inferred from homology"/>
<protein>
    <submittedName>
        <fullName evidence="5">DUF4878 domain-containing protein</fullName>
    </submittedName>
</protein>
<evidence type="ECO:0000259" key="4">
    <source>
        <dbReference type="Pfam" id="PF26580"/>
    </source>
</evidence>
<evidence type="ECO:0000256" key="2">
    <source>
        <dbReference type="ARBA" id="ARBA00093774"/>
    </source>
</evidence>
<dbReference type="EMBL" id="CP045810">
    <property type="protein sequence ID" value="QHN40790.1"/>
    <property type="molecule type" value="Genomic_DNA"/>
</dbReference>
<gene>
    <name evidence="5" type="ORF">GII30_17990</name>
</gene>
<evidence type="ECO:0000256" key="1">
    <source>
        <dbReference type="ARBA" id="ARBA00022729"/>
    </source>
</evidence>
<keyword evidence="1" id="KW-0732">Signal</keyword>
<reference evidence="5" key="1">
    <citation type="journal article" date="2021" name="Nat. Microbiol.">
        <title>Cocultivation of an ultrasmall environmental parasitic bacterium with lytic ability against bacteria associated with wastewater foams.</title>
        <authorList>
            <person name="Batinovic S."/>
            <person name="Rose J.J.A."/>
            <person name="Ratcliffe J."/>
            <person name="Seviour R.J."/>
            <person name="Petrovski S."/>
        </authorList>
    </citation>
    <scope>NUCLEOTIDE SEQUENCE</scope>
    <source>
        <strain evidence="5">CON44</strain>
    </source>
</reference>
<comment type="similarity">
    <text evidence="2">Belongs to the MTB12 family.</text>
</comment>
<evidence type="ECO:0000313" key="5">
    <source>
        <dbReference type="EMBL" id="QHN40790.1"/>
    </source>
</evidence>
<dbReference type="AlphaFoldDB" id="A0A857MJ61"/>
<dbReference type="InterPro" id="IPR058644">
    <property type="entry name" value="Mtb12-like_C"/>
</dbReference>